<organism evidence="3 4">
    <name type="scientific">Gimesia algae</name>
    <dbReference type="NCBI Taxonomy" id="2527971"/>
    <lineage>
        <taxon>Bacteria</taxon>
        <taxon>Pseudomonadati</taxon>
        <taxon>Planctomycetota</taxon>
        <taxon>Planctomycetia</taxon>
        <taxon>Planctomycetales</taxon>
        <taxon>Planctomycetaceae</taxon>
        <taxon>Gimesia</taxon>
    </lineage>
</organism>
<keyword evidence="1" id="KW-0732">Signal</keyword>
<feature type="signal peptide" evidence="1">
    <location>
        <begin position="1"/>
        <end position="36"/>
    </location>
</feature>
<feature type="chain" id="PRO_5021770792" description="SGNH hydrolase-type esterase domain-containing protein" evidence="1">
    <location>
        <begin position="37"/>
        <end position="244"/>
    </location>
</feature>
<proteinExistence type="predicted"/>
<keyword evidence="4" id="KW-1185">Reference proteome</keyword>
<dbReference type="SUPFAM" id="SSF52266">
    <property type="entry name" value="SGNH hydrolase"/>
    <property type="match status" value="1"/>
</dbReference>
<evidence type="ECO:0000313" key="4">
    <source>
        <dbReference type="Proteomes" id="UP000316855"/>
    </source>
</evidence>
<protein>
    <recommendedName>
        <fullName evidence="2">SGNH hydrolase-type esterase domain-containing protein</fullName>
    </recommendedName>
</protein>
<name>A0A517V8E3_9PLAN</name>
<dbReference type="GO" id="GO:0016788">
    <property type="term" value="F:hydrolase activity, acting on ester bonds"/>
    <property type="evidence" value="ECO:0007669"/>
    <property type="project" value="UniProtKB-ARBA"/>
</dbReference>
<evidence type="ECO:0000313" key="3">
    <source>
        <dbReference type="EMBL" id="QDT89275.1"/>
    </source>
</evidence>
<accession>A0A517V8E3</accession>
<dbReference type="InterPro" id="IPR013830">
    <property type="entry name" value="SGNH_hydro"/>
</dbReference>
<dbReference type="AlphaFoldDB" id="A0A517V8E3"/>
<reference evidence="3 4" key="1">
    <citation type="submission" date="2019-02" db="EMBL/GenBank/DDBJ databases">
        <title>Deep-cultivation of Planctomycetes and their phenomic and genomic characterization uncovers novel biology.</title>
        <authorList>
            <person name="Wiegand S."/>
            <person name="Jogler M."/>
            <person name="Boedeker C."/>
            <person name="Pinto D."/>
            <person name="Vollmers J."/>
            <person name="Rivas-Marin E."/>
            <person name="Kohn T."/>
            <person name="Peeters S.H."/>
            <person name="Heuer A."/>
            <person name="Rast P."/>
            <person name="Oberbeckmann S."/>
            <person name="Bunk B."/>
            <person name="Jeske O."/>
            <person name="Meyerdierks A."/>
            <person name="Storesund J.E."/>
            <person name="Kallscheuer N."/>
            <person name="Luecker S."/>
            <person name="Lage O.M."/>
            <person name="Pohl T."/>
            <person name="Merkel B.J."/>
            <person name="Hornburger P."/>
            <person name="Mueller R.-W."/>
            <person name="Bruemmer F."/>
            <person name="Labrenz M."/>
            <person name="Spormann A.M."/>
            <person name="Op den Camp H."/>
            <person name="Overmann J."/>
            <person name="Amann R."/>
            <person name="Jetten M.S.M."/>
            <person name="Mascher T."/>
            <person name="Medema M.H."/>
            <person name="Devos D.P."/>
            <person name="Kaster A.-K."/>
            <person name="Ovreas L."/>
            <person name="Rohde M."/>
            <person name="Galperin M.Y."/>
            <person name="Jogler C."/>
        </authorList>
    </citation>
    <scope>NUCLEOTIDE SEQUENCE [LARGE SCALE GENOMIC DNA]</scope>
    <source>
        <strain evidence="3 4">Pan161</strain>
    </source>
</reference>
<evidence type="ECO:0000256" key="1">
    <source>
        <dbReference type="SAM" id="SignalP"/>
    </source>
</evidence>
<dbReference type="InterPro" id="IPR036514">
    <property type="entry name" value="SGNH_hydro_sf"/>
</dbReference>
<sequence precursor="true">MKYTLTETRSLKWFSLFEMAMSCTLALIFLTTVAQANEPKTTPTFQKILFLGNSITLHGPSKKIGWDGNWGMAASSQKKDYVHIVTASLSKSSVVKPKILVKNIATFERQYATYNLKEHLQDAFTFHPDLVILTIGENVPQLKTAEEQAKFQSSVEQLLKQLQKDHHPTIIVRSSFWPNKLKDEALRQACQKAGGTFVDIRSLSKEEKNYARSEREFQHAGVAAHPGDQGMQAIADAILKAVQP</sequence>
<dbReference type="CDD" id="cd00229">
    <property type="entry name" value="SGNH_hydrolase"/>
    <property type="match status" value="1"/>
</dbReference>
<dbReference type="EMBL" id="CP036343">
    <property type="protein sequence ID" value="QDT89275.1"/>
    <property type="molecule type" value="Genomic_DNA"/>
</dbReference>
<dbReference type="KEGG" id="gax:Pan161_09030"/>
<dbReference type="Gene3D" id="3.40.50.1110">
    <property type="entry name" value="SGNH hydrolase"/>
    <property type="match status" value="1"/>
</dbReference>
<gene>
    <name evidence="3" type="ORF">Pan161_09030</name>
</gene>
<dbReference type="Pfam" id="PF13472">
    <property type="entry name" value="Lipase_GDSL_2"/>
    <property type="match status" value="1"/>
</dbReference>
<evidence type="ECO:0000259" key="2">
    <source>
        <dbReference type="Pfam" id="PF13472"/>
    </source>
</evidence>
<feature type="domain" description="SGNH hydrolase-type esterase" evidence="2">
    <location>
        <begin position="50"/>
        <end position="233"/>
    </location>
</feature>
<dbReference type="Proteomes" id="UP000316855">
    <property type="component" value="Chromosome"/>
</dbReference>